<dbReference type="InterPro" id="IPR001789">
    <property type="entry name" value="Sig_transdc_resp-reg_receiver"/>
</dbReference>
<dbReference type="GO" id="GO:0000160">
    <property type="term" value="P:phosphorelay signal transduction system"/>
    <property type="evidence" value="ECO:0007669"/>
    <property type="project" value="InterPro"/>
</dbReference>
<evidence type="ECO:0000313" key="7">
    <source>
        <dbReference type="Proteomes" id="UP000193100"/>
    </source>
</evidence>
<dbReference type="PROSITE" id="PS50110">
    <property type="entry name" value="RESPONSE_REGULATORY"/>
    <property type="match status" value="1"/>
</dbReference>
<organism evidence="5 7">
    <name type="scientific">Marinobacter salarius</name>
    <dbReference type="NCBI Taxonomy" id="1420917"/>
    <lineage>
        <taxon>Bacteria</taxon>
        <taxon>Pseudomonadati</taxon>
        <taxon>Pseudomonadota</taxon>
        <taxon>Gammaproteobacteria</taxon>
        <taxon>Pseudomonadales</taxon>
        <taxon>Marinobacteraceae</taxon>
        <taxon>Marinobacter</taxon>
    </lineage>
</organism>
<dbReference type="Gene3D" id="1.10.10.10">
    <property type="entry name" value="Winged helix-like DNA-binding domain superfamily/Winged helix DNA-binding domain"/>
    <property type="match status" value="1"/>
</dbReference>
<keyword evidence="2" id="KW-0175">Coiled coil</keyword>
<proteinExistence type="predicted"/>
<accession>A0A1I4I7Y4</accession>
<dbReference type="SMART" id="SM01012">
    <property type="entry name" value="ANTAR"/>
    <property type="match status" value="1"/>
</dbReference>
<dbReference type="PIRSF" id="PIRSF036382">
    <property type="entry name" value="RR_antiterm"/>
    <property type="match status" value="1"/>
</dbReference>
<evidence type="ECO:0000259" key="4">
    <source>
        <dbReference type="PROSITE" id="PS50921"/>
    </source>
</evidence>
<reference evidence="6 8" key="1">
    <citation type="submission" date="2016-10" db="EMBL/GenBank/DDBJ databases">
        <authorList>
            <person name="Varghese N."/>
            <person name="Submissions S."/>
        </authorList>
    </citation>
    <scope>NUCLEOTIDE SEQUENCE [LARGE SCALE GENOMIC DNA]</scope>
    <source>
        <strain evidence="6 8">DSM 26291</strain>
    </source>
</reference>
<evidence type="ECO:0000313" key="5">
    <source>
        <dbReference type="EMBL" id="ARM82134.1"/>
    </source>
</evidence>
<name>A0A1W6K3Y0_9GAMM</name>
<evidence type="ECO:0000313" key="8">
    <source>
        <dbReference type="Proteomes" id="UP000199211"/>
    </source>
</evidence>
<keyword evidence="8" id="KW-1185">Reference proteome</keyword>
<dbReference type="PROSITE" id="PS50921">
    <property type="entry name" value="ANTAR"/>
    <property type="match status" value="1"/>
</dbReference>
<dbReference type="GeneID" id="77254049"/>
<dbReference type="Pfam" id="PF00072">
    <property type="entry name" value="Response_reg"/>
    <property type="match status" value="1"/>
</dbReference>
<dbReference type="Gene3D" id="3.40.50.2300">
    <property type="match status" value="1"/>
</dbReference>
<dbReference type="PANTHER" id="PTHR43367:SF1">
    <property type="entry name" value="TWO-COMPONENT RESPONSE REGULATOR-LIKE APRR6-RELATED"/>
    <property type="match status" value="1"/>
</dbReference>
<feature type="domain" description="Response regulatory" evidence="3">
    <location>
        <begin position="8"/>
        <end position="123"/>
    </location>
</feature>
<dbReference type="PANTHER" id="PTHR43367">
    <property type="match status" value="1"/>
</dbReference>
<sequence length="208" mass="23061">MNSPEPLRILLIDKDPERASQVCQALRHEGHEVIRQRPDATGLTAAVARDQPDMVIIDMDSPDRDTLENMSTLNTHAPRPIVFFADQPGDRATIHAAVKAGVSAYVVDGIQPDRVRSIIDSAVAQFESFQALRAELEETRSALEDRKVIEKAKGLIMRHENCDEETAYRMLRSSAMEHSERLAVMAGRVIKLLERHSQGSAGAIQKAS</sequence>
<evidence type="ECO:0000256" key="2">
    <source>
        <dbReference type="SAM" id="Coils"/>
    </source>
</evidence>
<dbReference type="InterPro" id="IPR008327">
    <property type="entry name" value="Sig_transdc_resp-reg_antiterm"/>
</dbReference>
<dbReference type="SMART" id="SM00448">
    <property type="entry name" value="REC"/>
    <property type="match status" value="1"/>
</dbReference>
<accession>A0A1W6K3Y0</accession>
<feature type="domain" description="ANTAR" evidence="4">
    <location>
        <begin position="129"/>
        <end position="190"/>
    </location>
</feature>
<feature type="modified residue" description="4-aspartylphosphate" evidence="1">
    <location>
        <position position="58"/>
    </location>
</feature>
<evidence type="ECO:0000256" key="1">
    <source>
        <dbReference type="PROSITE-ProRule" id="PRU00169"/>
    </source>
</evidence>
<dbReference type="InterPro" id="IPR005561">
    <property type="entry name" value="ANTAR"/>
</dbReference>
<dbReference type="SUPFAM" id="SSF52172">
    <property type="entry name" value="CheY-like"/>
    <property type="match status" value="1"/>
</dbReference>
<protein>
    <submittedName>
        <fullName evidence="5">Putative transcriptional regulatory protein pdtaR</fullName>
    </submittedName>
    <submittedName>
        <fullName evidence="6">Response regulator receiver and ANTAR domain protein</fullName>
    </submittedName>
</protein>
<keyword evidence="1" id="KW-0597">Phosphoprotein</keyword>
<dbReference type="Pfam" id="PF03861">
    <property type="entry name" value="ANTAR"/>
    <property type="match status" value="1"/>
</dbReference>
<dbReference type="EMBL" id="CP020931">
    <property type="protein sequence ID" value="ARM82134.1"/>
    <property type="molecule type" value="Genomic_DNA"/>
</dbReference>
<reference evidence="5 7" key="2">
    <citation type="submission" date="2017-04" db="EMBL/GenBank/DDBJ databases">
        <title>Genome Sequence of Marinobacter salarius strain SMR5 Isolated from a culture of the Diatom Skeletonema marinoi.</title>
        <authorList>
            <person name="Topel M."/>
            <person name="Pinder M.I.M."/>
            <person name="Johansson O.N."/>
            <person name="Kourtchenko O."/>
            <person name="Godhe A."/>
            <person name="Clarke A.K."/>
        </authorList>
    </citation>
    <scope>NUCLEOTIDE SEQUENCE [LARGE SCALE GENOMIC DNA]</scope>
    <source>
        <strain evidence="5 7">SMR5</strain>
    </source>
</reference>
<evidence type="ECO:0000259" key="3">
    <source>
        <dbReference type="PROSITE" id="PS50110"/>
    </source>
</evidence>
<dbReference type="RefSeq" id="WP_036201980.1">
    <property type="nucleotide sequence ID" value="NZ_CP020931.1"/>
</dbReference>
<dbReference type="InterPro" id="IPR036388">
    <property type="entry name" value="WH-like_DNA-bd_sf"/>
</dbReference>
<feature type="coiled-coil region" evidence="2">
    <location>
        <begin position="119"/>
        <end position="153"/>
    </location>
</feature>
<dbReference type="InterPro" id="IPR011006">
    <property type="entry name" value="CheY-like_superfamily"/>
</dbReference>
<dbReference type="EMBL" id="FOTV01000003">
    <property type="protein sequence ID" value="SFL49891.1"/>
    <property type="molecule type" value="Genomic_DNA"/>
</dbReference>
<dbReference type="Proteomes" id="UP000199211">
    <property type="component" value="Unassembled WGS sequence"/>
</dbReference>
<gene>
    <name evidence="5" type="primary">pdtaR</name>
    <name evidence="5" type="ORF">MARSALSMR5_00028</name>
    <name evidence="6" type="ORF">SAMN04487868_1033</name>
</gene>
<evidence type="ECO:0000313" key="6">
    <source>
        <dbReference type="EMBL" id="SFL49891.1"/>
    </source>
</evidence>
<dbReference type="CDD" id="cd00156">
    <property type="entry name" value="REC"/>
    <property type="match status" value="1"/>
</dbReference>
<dbReference type="GO" id="GO:0003723">
    <property type="term" value="F:RNA binding"/>
    <property type="evidence" value="ECO:0007669"/>
    <property type="project" value="InterPro"/>
</dbReference>
<dbReference type="AlphaFoldDB" id="A0A1W6K3Y0"/>
<dbReference type="Proteomes" id="UP000193100">
    <property type="component" value="Chromosome"/>
</dbReference>